<keyword evidence="3" id="KW-1185">Reference proteome</keyword>
<evidence type="ECO:0000256" key="1">
    <source>
        <dbReference type="SAM" id="SignalP"/>
    </source>
</evidence>
<keyword evidence="1" id="KW-0732">Signal</keyword>
<feature type="chain" id="PRO_5040868606" evidence="1">
    <location>
        <begin position="26"/>
        <end position="127"/>
    </location>
</feature>
<dbReference type="NCBIfam" id="TIGR02301">
    <property type="entry name" value="TIGR02301 family protein"/>
    <property type="match status" value="1"/>
</dbReference>
<evidence type="ECO:0000313" key="2">
    <source>
        <dbReference type="EMBL" id="MDA5399244.1"/>
    </source>
</evidence>
<accession>A0A9X3UIT3</accession>
<organism evidence="2 3">
    <name type="scientific">Hoeflea prorocentri</name>
    <dbReference type="NCBI Taxonomy" id="1922333"/>
    <lineage>
        <taxon>Bacteria</taxon>
        <taxon>Pseudomonadati</taxon>
        <taxon>Pseudomonadota</taxon>
        <taxon>Alphaproteobacteria</taxon>
        <taxon>Hyphomicrobiales</taxon>
        <taxon>Rhizobiaceae</taxon>
        <taxon>Hoeflea</taxon>
    </lineage>
</organism>
<dbReference type="InterPro" id="IPR012645">
    <property type="entry name" value="CHP02301"/>
</dbReference>
<sequence>MTRANRLRYVFAAALCLAVTTPATAQTVQPPYEARLIRLSEIVGSVHYLRTLCLKTDEGWRTKMQALIDLEATDPERRARFVAAFNKGYRSFASVHRKCNTVAIEAEELYRKQGLELASEIIARYGN</sequence>
<feature type="signal peptide" evidence="1">
    <location>
        <begin position="1"/>
        <end position="25"/>
    </location>
</feature>
<dbReference type="Proteomes" id="UP001151234">
    <property type="component" value="Unassembled WGS sequence"/>
</dbReference>
<comment type="caution">
    <text evidence="2">The sequence shown here is derived from an EMBL/GenBank/DDBJ whole genome shotgun (WGS) entry which is preliminary data.</text>
</comment>
<evidence type="ECO:0000313" key="3">
    <source>
        <dbReference type="Proteomes" id="UP001151234"/>
    </source>
</evidence>
<name>A0A9X3UIT3_9HYPH</name>
<reference evidence="2" key="1">
    <citation type="submission" date="2022-11" db="EMBL/GenBank/DDBJ databases">
        <title>Draft genome sequence of Hoeflea poritis E7-10 and Hoeflea prorocentri PM5-8, separated from scleractinian coral Porites lutea and marine dinoflagellate.</title>
        <authorList>
            <person name="Zhang G."/>
            <person name="Wei Q."/>
            <person name="Cai L."/>
        </authorList>
    </citation>
    <scope>NUCLEOTIDE SEQUENCE</scope>
    <source>
        <strain evidence="2">PM5-8</strain>
    </source>
</reference>
<dbReference type="EMBL" id="JAPJZI010000001">
    <property type="protein sequence ID" value="MDA5399244.1"/>
    <property type="molecule type" value="Genomic_DNA"/>
</dbReference>
<dbReference type="AlphaFoldDB" id="A0A9X3UIT3"/>
<gene>
    <name evidence="2" type="ORF">OQ273_11730</name>
</gene>
<proteinExistence type="predicted"/>
<protein>
    <submittedName>
        <fullName evidence="2">TIGR02301 family protein</fullName>
    </submittedName>
</protein>
<dbReference type="Pfam" id="PF09539">
    <property type="entry name" value="DUF2385"/>
    <property type="match status" value="1"/>
</dbReference>
<dbReference type="RefSeq" id="WP_267990688.1">
    <property type="nucleotide sequence ID" value="NZ_JAPJZI010000001.1"/>
</dbReference>